<protein>
    <submittedName>
        <fullName evidence="1">Leucine rich repeats-containing protein</fullName>
    </submittedName>
    <submittedName>
        <fullName evidence="2">Leucine_rich repeats-containing protein</fullName>
    </submittedName>
</protein>
<reference evidence="2 3" key="2">
    <citation type="submission" date="2024-07" db="EMBL/GenBank/DDBJ databases">
        <authorList>
            <person name="Akdeniz Z."/>
        </authorList>
    </citation>
    <scope>NUCLEOTIDE SEQUENCE [LARGE SCALE GENOMIC DNA]</scope>
</reference>
<dbReference type="EMBL" id="CAXDID020000351">
    <property type="protein sequence ID" value="CAL6081249.1"/>
    <property type="molecule type" value="Genomic_DNA"/>
</dbReference>
<keyword evidence="3" id="KW-1185">Reference proteome</keyword>
<dbReference type="InterPro" id="IPR032675">
    <property type="entry name" value="LRR_dom_sf"/>
</dbReference>
<name>A0AA86U4W8_9EUKA</name>
<proteinExistence type="predicted"/>
<dbReference type="EMBL" id="CATOUU010000706">
    <property type="protein sequence ID" value="CAI9942760.1"/>
    <property type="molecule type" value="Genomic_DNA"/>
</dbReference>
<evidence type="ECO:0000313" key="3">
    <source>
        <dbReference type="Proteomes" id="UP001642409"/>
    </source>
</evidence>
<dbReference type="Proteomes" id="UP001642409">
    <property type="component" value="Unassembled WGS sequence"/>
</dbReference>
<evidence type="ECO:0000313" key="1">
    <source>
        <dbReference type="EMBL" id="CAI9942760.1"/>
    </source>
</evidence>
<dbReference type="AlphaFoldDB" id="A0AA86U4W8"/>
<comment type="caution">
    <text evidence="1">The sequence shown here is derived from an EMBL/GenBank/DDBJ whole genome shotgun (WGS) entry which is preliminary data.</text>
</comment>
<reference evidence="1" key="1">
    <citation type="submission" date="2023-06" db="EMBL/GenBank/DDBJ databases">
        <authorList>
            <person name="Kurt Z."/>
        </authorList>
    </citation>
    <scope>NUCLEOTIDE SEQUENCE</scope>
</reference>
<evidence type="ECO:0000313" key="2">
    <source>
        <dbReference type="EMBL" id="CAL6081249.1"/>
    </source>
</evidence>
<dbReference type="InterPro" id="IPR001611">
    <property type="entry name" value="Leu-rich_rpt"/>
</dbReference>
<accession>A0AA86U4W8</accession>
<gene>
    <name evidence="1" type="ORF">HINF_LOCUS30405</name>
    <name evidence="2" type="ORF">HINF_LOCUS60253</name>
</gene>
<sequence>MTINDNDHQMQQKYNQEAIQNKNIIINEEIAGNYNIQQCLNGQQWINKEITKENSKIQPQTYDQQMAEKYHSKITSDSVPSLRIDSDKQLNDFYFVQNLNQCMLQIVSCDSVNFSRTPNNITHLEIIACNLTSIKGISKMKLVTLDLTYNEIVNAHELRFLTNLKELNISRNNIFSLQFAQGLNLKILAAAHNKIQCVQYLRSKYELLDLSFNNINTDEFKTLRSEKLVKYGQDKPNRTYKAEKAVFGAEELVKGLRSANNIKKCYLEDKQNIQEKIQNNITLVIHALKLFAEFLRGDQEQ</sequence>
<dbReference type="SUPFAM" id="SSF52058">
    <property type="entry name" value="L domain-like"/>
    <property type="match status" value="1"/>
</dbReference>
<dbReference type="PROSITE" id="PS51450">
    <property type="entry name" value="LRR"/>
    <property type="match status" value="2"/>
</dbReference>
<dbReference type="Gene3D" id="3.80.10.10">
    <property type="entry name" value="Ribonuclease Inhibitor"/>
    <property type="match status" value="1"/>
</dbReference>
<organism evidence="1">
    <name type="scientific">Hexamita inflata</name>
    <dbReference type="NCBI Taxonomy" id="28002"/>
    <lineage>
        <taxon>Eukaryota</taxon>
        <taxon>Metamonada</taxon>
        <taxon>Diplomonadida</taxon>
        <taxon>Hexamitidae</taxon>
        <taxon>Hexamitinae</taxon>
        <taxon>Hexamita</taxon>
    </lineage>
</organism>